<protein>
    <submittedName>
        <fullName evidence="2">Uncharacterized protein</fullName>
    </submittedName>
</protein>
<name>A0ABR1DQG8_NECAM</name>
<evidence type="ECO:0000313" key="3">
    <source>
        <dbReference type="Proteomes" id="UP001303046"/>
    </source>
</evidence>
<evidence type="ECO:0000256" key="1">
    <source>
        <dbReference type="SAM" id="MobiDB-lite"/>
    </source>
</evidence>
<dbReference type="Proteomes" id="UP001303046">
    <property type="component" value="Unassembled WGS sequence"/>
</dbReference>
<proteinExistence type="predicted"/>
<feature type="region of interest" description="Disordered" evidence="1">
    <location>
        <begin position="55"/>
        <end position="87"/>
    </location>
</feature>
<accession>A0ABR1DQG8</accession>
<gene>
    <name evidence="2" type="primary">Necator_chrIV.g17132</name>
    <name evidence="2" type="ORF">RB195_003834</name>
</gene>
<dbReference type="EMBL" id="JAVFWL010000004">
    <property type="protein sequence ID" value="KAK6752664.1"/>
    <property type="molecule type" value="Genomic_DNA"/>
</dbReference>
<feature type="compositionally biased region" description="Acidic residues" evidence="1">
    <location>
        <begin position="65"/>
        <end position="87"/>
    </location>
</feature>
<keyword evidence="3" id="KW-1185">Reference proteome</keyword>
<comment type="caution">
    <text evidence="2">The sequence shown here is derived from an EMBL/GenBank/DDBJ whole genome shotgun (WGS) entry which is preliminary data.</text>
</comment>
<evidence type="ECO:0000313" key="2">
    <source>
        <dbReference type="EMBL" id="KAK6752664.1"/>
    </source>
</evidence>
<organism evidence="2 3">
    <name type="scientific">Necator americanus</name>
    <name type="common">Human hookworm</name>
    <dbReference type="NCBI Taxonomy" id="51031"/>
    <lineage>
        <taxon>Eukaryota</taxon>
        <taxon>Metazoa</taxon>
        <taxon>Ecdysozoa</taxon>
        <taxon>Nematoda</taxon>
        <taxon>Chromadorea</taxon>
        <taxon>Rhabditida</taxon>
        <taxon>Rhabditina</taxon>
        <taxon>Rhabditomorpha</taxon>
        <taxon>Strongyloidea</taxon>
        <taxon>Ancylostomatidae</taxon>
        <taxon>Bunostominae</taxon>
        <taxon>Necator</taxon>
    </lineage>
</organism>
<sequence length="87" mass="9907">MYTGIPLNNVCDYAAGSQQSQDSDGAVFDWHKVHRTFSWKQQRFSAKLTEHIINKRNTEDAVPGETEELDEPTFASDDVEQVDSPFE</sequence>
<reference evidence="2 3" key="1">
    <citation type="submission" date="2023-08" db="EMBL/GenBank/DDBJ databases">
        <title>A Necator americanus chromosomal reference genome.</title>
        <authorList>
            <person name="Ilik V."/>
            <person name="Petrzelkova K.J."/>
            <person name="Pardy F."/>
            <person name="Fuh T."/>
            <person name="Niatou-Singa F.S."/>
            <person name="Gouil Q."/>
            <person name="Baker L."/>
            <person name="Ritchie M.E."/>
            <person name="Jex A.R."/>
            <person name="Gazzola D."/>
            <person name="Li H."/>
            <person name="Toshio Fujiwara R."/>
            <person name="Zhan B."/>
            <person name="Aroian R.V."/>
            <person name="Pafco B."/>
            <person name="Schwarz E.M."/>
        </authorList>
    </citation>
    <scope>NUCLEOTIDE SEQUENCE [LARGE SCALE GENOMIC DNA]</scope>
    <source>
        <strain evidence="2 3">Aroian</strain>
        <tissue evidence="2">Whole animal</tissue>
    </source>
</reference>